<protein>
    <submittedName>
        <fullName evidence="1">Uncharacterized protein</fullName>
    </submittedName>
</protein>
<dbReference type="Proteomes" id="UP000268285">
    <property type="component" value="Unassembled WGS sequence"/>
</dbReference>
<accession>A0A498QIZ7</accession>
<keyword evidence="2" id="KW-1185">Reference proteome</keyword>
<evidence type="ECO:0000313" key="2">
    <source>
        <dbReference type="Proteomes" id="UP000268285"/>
    </source>
</evidence>
<dbReference type="AlphaFoldDB" id="A0A498QIZ7"/>
<organism evidence="1 2">
    <name type="scientific">Mycobacterium pseudokansasii</name>
    <dbReference type="NCBI Taxonomy" id="2341080"/>
    <lineage>
        <taxon>Bacteria</taxon>
        <taxon>Bacillati</taxon>
        <taxon>Actinomycetota</taxon>
        <taxon>Actinomycetes</taxon>
        <taxon>Mycobacteriales</taxon>
        <taxon>Mycobacteriaceae</taxon>
        <taxon>Mycobacterium</taxon>
    </lineage>
</organism>
<sequence>MRAREPTAEHVSIMSAYWLLSCNDVGTATLWRTPVRVVGLDGAGAGGGRMSVTVRRIKSPQFGLDGGTDVDT</sequence>
<evidence type="ECO:0000313" key="1">
    <source>
        <dbReference type="EMBL" id="VBA46303.1"/>
    </source>
</evidence>
<name>A0A498QIZ7_9MYCO</name>
<proteinExistence type="predicted"/>
<dbReference type="EMBL" id="UPHU01000001">
    <property type="protein sequence ID" value="VBA46303.1"/>
    <property type="molecule type" value="Genomic_DNA"/>
</dbReference>
<reference evidence="1 2" key="1">
    <citation type="submission" date="2018-09" db="EMBL/GenBank/DDBJ databases">
        <authorList>
            <person name="Tagini F."/>
        </authorList>
    </citation>
    <scope>NUCLEOTIDE SEQUENCE [LARGE SCALE GENOMIC DNA]</scope>
    <source>
        <strain evidence="1 2">MK142</strain>
    </source>
</reference>
<gene>
    <name evidence="1" type="ORF">LAUMK142_00295</name>
</gene>
<dbReference type="PROSITE" id="PS51257">
    <property type="entry name" value="PROKAR_LIPOPROTEIN"/>
    <property type="match status" value="1"/>
</dbReference>